<evidence type="ECO:0000259" key="5">
    <source>
        <dbReference type="PROSITE" id="PS50850"/>
    </source>
</evidence>
<dbReference type="EMBL" id="JAACJM010000212">
    <property type="protein sequence ID" value="KAF5337680.1"/>
    <property type="molecule type" value="Genomic_DNA"/>
</dbReference>
<comment type="caution">
    <text evidence="6">The sequence shown here is derived from an EMBL/GenBank/DDBJ whole genome shotgun (WGS) entry which is preliminary data.</text>
</comment>
<feature type="transmembrane region" description="Helical" evidence="4">
    <location>
        <begin position="172"/>
        <end position="192"/>
    </location>
</feature>
<name>A0A8H5C9D9_9AGAR</name>
<feature type="domain" description="Major facilitator superfamily (MFS) profile" evidence="5">
    <location>
        <begin position="1"/>
        <end position="232"/>
    </location>
</feature>
<feature type="transmembrane region" description="Helical" evidence="4">
    <location>
        <begin position="42"/>
        <end position="63"/>
    </location>
</feature>
<dbReference type="PANTHER" id="PTHR11360:SF177">
    <property type="entry name" value="RIBOFLAVIN TRANSPORTER MCH5"/>
    <property type="match status" value="1"/>
</dbReference>
<dbReference type="GO" id="GO:0022857">
    <property type="term" value="F:transmembrane transporter activity"/>
    <property type="evidence" value="ECO:0007669"/>
    <property type="project" value="InterPro"/>
</dbReference>
<feature type="transmembrane region" description="Helical" evidence="4">
    <location>
        <begin position="431"/>
        <end position="452"/>
    </location>
</feature>
<feature type="transmembrane region" description="Helical" evidence="4">
    <location>
        <begin position="338"/>
        <end position="357"/>
    </location>
</feature>
<protein>
    <recommendedName>
        <fullName evidence="5">Major facilitator superfamily (MFS) profile domain-containing protein</fullName>
    </recommendedName>
</protein>
<dbReference type="InterPro" id="IPR011701">
    <property type="entry name" value="MFS"/>
</dbReference>
<feature type="transmembrane region" description="Helical" evidence="4">
    <location>
        <begin position="399"/>
        <end position="419"/>
    </location>
</feature>
<dbReference type="AlphaFoldDB" id="A0A8H5C9D9"/>
<gene>
    <name evidence="6" type="ORF">D9758_013009</name>
</gene>
<organism evidence="6 7">
    <name type="scientific">Tetrapyrgos nigripes</name>
    <dbReference type="NCBI Taxonomy" id="182062"/>
    <lineage>
        <taxon>Eukaryota</taxon>
        <taxon>Fungi</taxon>
        <taxon>Dikarya</taxon>
        <taxon>Basidiomycota</taxon>
        <taxon>Agaricomycotina</taxon>
        <taxon>Agaricomycetes</taxon>
        <taxon>Agaricomycetidae</taxon>
        <taxon>Agaricales</taxon>
        <taxon>Marasmiineae</taxon>
        <taxon>Marasmiaceae</taxon>
        <taxon>Tetrapyrgos</taxon>
    </lineage>
</organism>
<evidence type="ECO:0000313" key="6">
    <source>
        <dbReference type="EMBL" id="KAF5337680.1"/>
    </source>
</evidence>
<proteinExistence type="inferred from homology"/>
<sequence length="461" mass="49700">MATLNTLPSMKNDEDTKPEHPRLSNLDSSAESIEYPEGGLEAWLVIFGSFLALFATWGVINSYGVFHDYYSTVLLPNSSSSTISLIGALQLFFLYGFSPVVGRIFDLYGSRILLPLGSIITVISLMLLSLCQVNQTYQFFLADGLLFGIGATLVFTPAVAVAGHWFNKKRPLAIGVMATGSSVGGVVCPIILQRLIPKVGFGWAVRVMAFVVLGCLILSCVTIKTRLLPRSRLGLVDVGAAGAGVGVREAGGEGQKGAWRSGLVDLTGFKDPKFCLACAATFILFYVLFIPFFYIEAYAKYRQVDSTISQYVVAIMNGAAILRLSLCFLAVKYGTVNIIVPSILVSGILVLAVWLPSRGAVPIAVFGSLYAIFSGVFITLLPAWIGAMSTTERFGGRVGCVWFFAAVASLVGTPTAGAFVKDREHPGYNSLMLFTGVMFLGGSVILVIARILHSRRLWYKI</sequence>
<evidence type="ECO:0000256" key="2">
    <source>
        <dbReference type="ARBA" id="ARBA00006727"/>
    </source>
</evidence>
<feature type="compositionally biased region" description="Basic and acidic residues" evidence="3">
    <location>
        <begin position="11"/>
        <end position="22"/>
    </location>
</feature>
<dbReference type="InterPro" id="IPR020846">
    <property type="entry name" value="MFS_dom"/>
</dbReference>
<dbReference type="InterPro" id="IPR050327">
    <property type="entry name" value="Proton-linked_MCT"/>
</dbReference>
<feature type="transmembrane region" description="Helical" evidence="4">
    <location>
        <begin position="363"/>
        <end position="387"/>
    </location>
</feature>
<evidence type="ECO:0000256" key="1">
    <source>
        <dbReference type="ARBA" id="ARBA00004141"/>
    </source>
</evidence>
<evidence type="ECO:0000256" key="3">
    <source>
        <dbReference type="SAM" id="MobiDB-lite"/>
    </source>
</evidence>
<feature type="transmembrane region" description="Helical" evidence="4">
    <location>
        <begin position="274"/>
        <end position="295"/>
    </location>
</feature>
<keyword evidence="4" id="KW-0472">Membrane</keyword>
<feature type="transmembrane region" description="Helical" evidence="4">
    <location>
        <begin position="204"/>
        <end position="223"/>
    </location>
</feature>
<accession>A0A8H5C9D9</accession>
<dbReference type="GO" id="GO:0016020">
    <property type="term" value="C:membrane"/>
    <property type="evidence" value="ECO:0007669"/>
    <property type="project" value="UniProtKB-SubCell"/>
</dbReference>
<dbReference type="PANTHER" id="PTHR11360">
    <property type="entry name" value="MONOCARBOXYLATE TRANSPORTER"/>
    <property type="match status" value="1"/>
</dbReference>
<dbReference type="OrthoDB" id="6509908at2759"/>
<evidence type="ECO:0000256" key="4">
    <source>
        <dbReference type="SAM" id="Phobius"/>
    </source>
</evidence>
<dbReference type="Proteomes" id="UP000559256">
    <property type="component" value="Unassembled WGS sequence"/>
</dbReference>
<feature type="transmembrane region" description="Helical" evidence="4">
    <location>
        <begin position="136"/>
        <end position="160"/>
    </location>
</feature>
<comment type="similarity">
    <text evidence="2">Belongs to the major facilitator superfamily. Monocarboxylate porter (TC 2.A.1.13) family.</text>
</comment>
<reference evidence="6 7" key="1">
    <citation type="journal article" date="2020" name="ISME J.">
        <title>Uncovering the hidden diversity of litter-decomposition mechanisms in mushroom-forming fungi.</title>
        <authorList>
            <person name="Floudas D."/>
            <person name="Bentzer J."/>
            <person name="Ahren D."/>
            <person name="Johansson T."/>
            <person name="Persson P."/>
            <person name="Tunlid A."/>
        </authorList>
    </citation>
    <scope>NUCLEOTIDE SEQUENCE [LARGE SCALE GENOMIC DNA]</scope>
    <source>
        <strain evidence="6 7">CBS 291.85</strain>
    </source>
</reference>
<dbReference type="Gene3D" id="1.20.1250.20">
    <property type="entry name" value="MFS general substrate transporter like domains"/>
    <property type="match status" value="2"/>
</dbReference>
<evidence type="ECO:0000313" key="7">
    <source>
        <dbReference type="Proteomes" id="UP000559256"/>
    </source>
</evidence>
<comment type="subcellular location">
    <subcellularLocation>
        <location evidence="1">Membrane</location>
        <topology evidence="1">Multi-pass membrane protein</topology>
    </subcellularLocation>
</comment>
<feature type="transmembrane region" description="Helical" evidence="4">
    <location>
        <begin position="307"/>
        <end position="331"/>
    </location>
</feature>
<keyword evidence="4" id="KW-1133">Transmembrane helix</keyword>
<dbReference type="InterPro" id="IPR036259">
    <property type="entry name" value="MFS_trans_sf"/>
</dbReference>
<keyword evidence="7" id="KW-1185">Reference proteome</keyword>
<feature type="transmembrane region" description="Helical" evidence="4">
    <location>
        <begin position="83"/>
        <end position="105"/>
    </location>
</feature>
<dbReference type="SUPFAM" id="SSF103473">
    <property type="entry name" value="MFS general substrate transporter"/>
    <property type="match status" value="1"/>
</dbReference>
<feature type="region of interest" description="Disordered" evidence="3">
    <location>
        <begin position="1"/>
        <end position="29"/>
    </location>
</feature>
<dbReference type="PROSITE" id="PS50850">
    <property type="entry name" value="MFS"/>
    <property type="match status" value="1"/>
</dbReference>
<dbReference type="Pfam" id="PF07690">
    <property type="entry name" value="MFS_1"/>
    <property type="match status" value="1"/>
</dbReference>
<feature type="transmembrane region" description="Helical" evidence="4">
    <location>
        <begin position="112"/>
        <end position="130"/>
    </location>
</feature>
<keyword evidence="4" id="KW-0812">Transmembrane</keyword>